<keyword evidence="2" id="KW-0732">Signal</keyword>
<gene>
    <name evidence="3" type="ORF">Rsub_12042</name>
</gene>
<dbReference type="OrthoDB" id="2015470at2759"/>
<evidence type="ECO:0000313" key="4">
    <source>
        <dbReference type="Proteomes" id="UP000247498"/>
    </source>
</evidence>
<keyword evidence="4" id="KW-1185">Reference proteome</keyword>
<reference evidence="3 4" key="1">
    <citation type="journal article" date="2018" name="Sci. Rep.">
        <title>Raphidocelis subcapitata (=Pseudokirchneriella subcapitata) provides an insight into genome evolution and environmental adaptations in the Sphaeropleales.</title>
        <authorList>
            <person name="Suzuki S."/>
            <person name="Yamaguchi H."/>
            <person name="Nakajima N."/>
            <person name="Kawachi M."/>
        </authorList>
    </citation>
    <scope>NUCLEOTIDE SEQUENCE [LARGE SCALE GENOMIC DNA]</scope>
    <source>
        <strain evidence="3 4">NIES-35</strain>
    </source>
</reference>
<dbReference type="PANTHER" id="PTHR34806">
    <property type="entry name" value="HIGH-AFFINITY NITRATE TRANSPORTER 3.2"/>
    <property type="match status" value="1"/>
</dbReference>
<accession>A0A2V0PJU3</accession>
<evidence type="ECO:0000256" key="2">
    <source>
        <dbReference type="SAM" id="SignalP"/>
    </source>
</evidence>
<comment type="caution">
    <text evidence="3">The sequence shown here is derived from an EMBL/GenBank/DDBJ whole genome shotgun (WGS) entry which is preliminary data.</text>
</comment>
<feature type="signal peptide" evidence="2">
    <location>
        <begin position="1"/>
        <end position="25"/>
    </location>
</feature>
<dbReference type="GO" id="GO:0010167">
    <property type="term" value="P:response to nitrate"/>
    <property type="evidence" value="ECO:0007669"/>
    <property type="project" value="InterPro"/>
</dbReference>
<dbReference type="STRING" id="307507.A0A2V0PJU3"/>
<keyword evidence="1" id="KW-0812">Transmembrane</keyword>
<dbReference type="EMBL" id="BDRX01000152">
    <property type="protein sequence ID" value="GBF99282.1"/>
    <property type="molecule type" value="Genomic_DNA"/>
</dbReference>
<sequence>MAPRRSTALLLAGACLCALLANAAAAVGGPSGPALDRPTTYTQLARAKGQWDITIEATKGSKSKSMFFPQVCSSPALSAACNQPLLSADHRDKVRVTAKLADGKLLAVNGMKPDGVVLRLCFSKPSTADRPWRKAADAIDRDRSCPHTVAKLPLAANGTYSGTFVIPAAMPRATWYAQVLATCKNGTVGPVFCQFDNTVNATYFGTDIIASTPGSLKVAVGVCSAIAPAFLLAFFLREQYFKKQA</sequence>
<proteinExistence type="predicted"/>
<keyword evidence="1" id="KW-1133">Transmembrane helix</keyword>
<dbReference type="Proteomes" id="UP000247498">
    <property type="component" value="Unassembled WGS sequence"/>
</dbReference>
<dbReference type="FunCoup" id="A0A2V0PJU3">
    <property type="interactions" value="39"/>
</dbReference>
<dbReference type="GO" id="GO:0015112">
    <property type="term" value="F:nitrate transmembrane transporter activity"/>
    <property type="evidence" value="ECO:0007669"/>
    <property type="project" value="TreeGrafter"/>
</dbReference>
<dbReference type="Pfam" id="PF16974">
    <property type="entry name" value="NAR2"/>
    <property type="match status" value="1"/>
</dbReference>
<dbReference type="PANTHER" id="PTHR34806:SF1">
    <property type="entry name" value="HIGH-AFFINITY NITRATE TRANSPORTER 3.1"/>
    <property type="match status" value="1"/>
</dbReference>
<evidence type="ECO:0000313" key="3">
    <source>
        <dbReference type="EMBL" id="GBF99282.1"/>
    </source>
</evidence>
<dbReference type="InParanoid" id="A0A2V0PJU3"/>
<keyword evidence="1" id="KW-0472">Membrane</keyword>
<dbReference type="AlphaFoldDB" id="A0A2V0PJU3"/>
<feature type="transmembrane region" description="Helical" evidence="1">
    <location>
        <begin position="218"/>
        <end position="236"/>
    </location>
</feature>
<protein>
    <submittedName>
        <fullName evidence="3">High-affinity nitrate transporter</fullName>
    </submittedName>
</protein>
<feature type="chain" id="PRO_5015886120" evidence="2">
    <location>
        <begin position="26"/>
        <end position="245"/>
    </location>
</feature>
<dbReference type="GO" id="GO:0005886">
    <property type="term" value="C:plasma membrane"/>
    <property type="evidence" value="ECO:0007669"/>
    <property type="project" value="TreeGrafter"/>
</dbReference>
<organism evidence="3 4">
    <name type="scientific">Raphidocelis subcapitata</name>
    <dbReference type="NCBI Taxonomy" id="307507"/>
    <lineage>
        <taxon>Eukaryota</taxon>
        <taxon>Viridiplantae</taxon>
        <taxon>Chlorophyta</taxon>
        <taxon>core chlorophytes</taxon>
        <taxon>Chlorophyceae</taxon>
        <taxon>CS clade</taxon>
        <taxon>Sphaeropleales</taxon>
        <taxon>Selenastraceae</taxon>
        <taxon>Raphidocelis</taxon>
    </lineage>
</organism>
<name>A0A2V0PJU3_9CHLO</name>
<evidence type="ECO:0000256" key="1">
    <source>
        <dbReference type="SAM" id="Phobius"/>
    </source>
</evidence>
<dbReference type="InterPro" id="IPR016605">
    <property type="entry name" value="Transptr_NO3_Nar2"/>
</dbReference>